<evidence type="ECO:0000256" key="2">
    <source>
        <dbReference type="ARBA" id="ARBA00009001"/>
    </source>
</evidence>
<organism evidence="9 10">
    <name type="scientific">Saitozyma podzolica</name>
    <dbReference type="NCBI Taxonomy" id="1890683"/>
    <lineage>
        <taxon>Eukaryota</taxon>
        <taxon>Fungi</taxon>
        <taxon>Dikarya</taxon>
        <taxon>Basidiomycota</taxon>
        <taxon>Agaricomycotina</taxon>
        <taxon>Tremellomycetes</taxon>
        <taxon>Tremellales</taxon>
        <taxon>Trimorphomycetaceae</taxon>
        <taxon>Saitozyma</taxon>
    </lineage>
</organism>
<dbReference type="EMBL" id="RSCD01000027">
    <property type="protein sequence ID" value="RSH82217.1"/>
    <property type="molecule type" value="Genomic_DNA"/>
</dbReference>
<evidence type="ECO:0000256" key="4">
    <source>
        <dbReference type="ARBA" id="ARBA00023125"/>
    </source>
</evidence>
<evidence type="ECO:0000313" key="10">
    <source>
        <dbReference type="Proteomes" id="UP000279259"/>
    </source>
</evidence>
<dbReference type="GO" id="GO:0005634">
    <property type="term" value="C:nucleus"/>
    <property type="evidence" value="ECO:0007669"/>
    <property type="project" value="UniProtKB-SubCell"/>
</dbReference>
<dbReference type="Pfam" id="PF02229">
    <property type="entry name" value="PC4"/>
    <property type="match status" value="1"/>
</dbReference>
<dbReference type="OrthoDB" id="2505440at2759"/>
<dbReference type="AlphaFoldDB" id="A0A427XTU3"/>
<gene>
    <name evidence="9" type="ORF">EHS25_005927</name>
</gene>
<feature type="compositionally biased region" description="Basic and acidic residues" evidence="7">
    <location>
        <begin position="1"/>
        <end position="32"/>
    </location>
</feature>
<comment type="subcellular location">
    <subcellularLocation>
        <location evidence="1">Nucleus</location>
    </subcellularLocation>
</comment>
<name>A0A427XTU3_9TREE</name>
<feature type="domain" description="Transcriptional coactivator p15 (PC4) C-terminal" evidence="8">
    <location>
        <begin position="66"/>
        <end position="119"/>
    </location>
</feature>
<comment type="caution">
    <text evidence="9">The sequence shown here is derived from an EMBL/GenBank/DDBJ whole genome shotgun (WGS) entry which is preliminary data.</text>
</comment>
<dbReference type="Proteomes" id="UP000279259">
    <property type="component" value="Unassembled WGS sequence"/>
</dbReference>
<keyword evidence="10" id="KW-1185">Reference proteome</keyword>
<reference evidence="9 10" key="1">
    <citation type="submission" date="2018-11" db="EMBL/GenBank/DDBJ databases">
        <title>Genome sequence of Saitozyma podzolica DSM 27192.</title>
        <authorList>
            <person name="Aliyu H."/>
            <person name="Gorte O."/>
            <person name="Ochsenreither K."/>
        </authorList>
    </citation>
    <scope>NUCLEOTIDE SEQUENCE [LARGE SCALE GENOMIC DNA]</scope>
    <source>
        <strain evidence="9 10">DSM 27192</strain>
    </source>
</reference>
<feature type="region of interest" description="Disordered" evidence="7">
    <location>
        <begin position="1"/>
        <end position="63"/>
    </location>
</feature>
<evidence type="ECO:0000256" key="7">
    <source>
        <dbReference type="SAM" id="MobiDB-lite"/>
    </source>
</evidence>
<dbReference type="GO" id="GO:0003713">
    <property type="term" value="F:transcription coactivator activity"/>
    <property type="evidence" value="ECO:0007669"/>
    <property type="project" value="InterPro"/>
</dbReference>
<accession>A0A427XTU3</accession>
<comment type="similarity">
    <text evidence="2">Belongs to the transcriptional coactivator PC4 family.</text>
</comment>
<keyword evidence="3" id="KW-0805">Transcription regulation</keyword>
<dbReference type="InterPro" id="IPR009044">
    <property type="entry name" value="ssDNA-bd_transcriptional_reg"/>
</dbReference>
<dbReference type="SUPFAM" id="SSF54447">
    <property type="entry name" value="ssDNA-binding transcriptional regulator domain"/>
    <property type="match status" value="1"/>
</dbReference>
<dbReference type="InterPro" id="IPR045125">
    <property type="entry name" value="Sub1/Tcp4-like"/>
</dbReference>
<evidence type="ECO:0000256" key="6">
    <source>
        <dbReference type="ARBA" id="ARBA00023242"/>
    </source>
</evidence>
<protein>
    <recommendedName>
        <fullName evidence="8">Transcriptional coactivator p15 (PC4) C-terminal domain-containing protein</fullName>
    </recommendedName>
</protein>
<dbReference type="GO" id="GO:0060261">
    <property type="term" value="P:positive regulation of transcription initiation by RNA polymerase II"/>
    <property type="evidence" value="ECO:0007669"/>
    <property type="project" value="InterPro"/>
</dbReference>
<evidence type="ECO:0000256" key="5">
    <source>
        <dbReference type="ARBA" id="ARBA00023163"/>
    </source>
</evidence>
<proteinExistence type="inferred from homology"/>
<evidence type="ECO:0000256" key="1">
    <source>
        <dbReference type="ARBA" id="ARBA00004123"/>
    </source>
</evidence>
<keyword evidence="5" id="KW-0804">Transcription</keyword>
<evidence type="ECO:0000313" key="9">
    <source>
        <dbReference type="EMBL" id="RSH82217.1"/>
    </source>
</evidence>
<evidence type="ECO:0000256" key="3">
    <source>
        <dbReference type="ARBA" id="ARBA00023015"/>
    </source>
</evidence>
<keyword evidence="4" id="KW-0238">DNA-binding</keyword>
<dbReference type="InterPro" id="IPR003173">
    <property type="entry name" value="PC4_C"/>
</dbReference>
<sequence>MGETDRPDRVEREDGSSTKEQVEVDRKRKYDSADESSESDSKKQRSTNTGGGAVTTHKNDQAEEYFNLTEYRRVTVREFKGKTLVDIREHYKDKTSGEMKPGSKGISLTREQWETLKANMDVVDAMIKRKEN</sequence>
<dbReference type="GO" id="GO:0003677">
    <property type="term" value="F:DNA binding"/>
    <property type="evidence" value="ECO:0007669"/>
    <property type="project" value="UniProtKB-KW"/>
</dbReference>
<dbReference type="STRING" id="1890683.A0A427XTU3"/>
<dbReference type="Gene3D" id="2.30.31.10">
    <property type="entry name" value="Transcriptional Coactivator Pc4, Chain A"/>
    <property type="match status" value="1"/>
</dbReference>
<evidence type="ECO:0000259" key="8">
    <source>
        <dbReference type="Pfam" id="PF02229"/>
    </source>
</evidence>
<keyword evidence="6" id="KW-0539">Nucleus</keyword>
<dbReference type="PANTHER" id="PTHR13215">
    <property type="entry name" value="RNA POLYMERASE II TRANSCRIPTIONAL COACTIVATOR"/>
    <property type="match status" value="1"/>
</dbReference>